<proteinExistence type="predicted"/>
<gene>
    <name evidence="1" type="ORF">A3A20_01310</name>
</gene>
<dbReference type="EMBL" id="MGIR01000001">
    <property type="protein sequence ID" value="OGM91565.1"/>
    <property type="molecule type" value="Genomic_DNA"/>
</dbReference>
<accession>A0A1F8DUQ3</accession>
<reference evidence="1 2" key="1">
    <citation type="journal article" date="2016" name="Nat. Commun.">
        <title>Thousands of microbial genomes shed light on interconnected biogeochemical processes in an aquifer system.</title>
        <authorList>
            <person name="Anantharaman K."/>
            <person name="Brown C.T."/>
            <person name="Hug L.A."/>
            <person name="Sharon I."/>
            <person name="Castelle C.J."/>
            <person name="Probst A.J."/>
            <person name="Thomas B.C."/>
            <person name="Singh A."/>
            <person name="Wilkins M.J."/>
            <person name="Karaoz U."/>
            <person name="Brodie E.L."/>
            <person name="Williams K.H."/>
            <person name="Hubbard S.S."/>
            <person name="Banfield J.F."/>
        </authorList>
    </citation>
    <scope>NUCLEOTIDE SEQUENCE [LARGE SCALE GENOMIC DNA]</scope>
</reference>
<dbReference type="Proteomes" id="UP000178946">
    <property type="component" value="Unassembled WGS sequence"/>
</dbReference>
<dbReference type="AlphaFoldDB" id="A0A1F8DUQ3"/>
<name>A0A1F8DUQ3_9BACT</name>
<sequence length="128" mass="13704">MLVEASQVKGLEEFIGNFNAPVASIIPLIVSLLAGETVPMPTLPVPGSNTKPAVLVALPTRNPPLTSKVYSGVIPMPMFPLLNLRFPPPMPGLKLAGPVNPSATKTKKPETKILIDINRYLLIFVNPD</sequence>
<evidence type="ECO:0000313" key="1">
    <source>
        <dbReference type="EMBL" id="OGM91565.1"/>
    </source>
</evidence>
<protein>
    <submittedName>
        <fullName evidence="1">Uncharacterized protein</fullName>
    </submittedName>
</protein>
<organism evidence="1 2">
    <name type="scientific">Candidatus Wolfebacteria bacterium RIFCSPLOWO2_01_FULL_45_19</name>
    <dbReference type="NCBI Taxonomy" id="1802557"/>
    <lineage>
        <taxon>Bacteria</taxon>
        <taxon>Candidatus Wolfeibacteriota</taxon>
    </lineage>
</organism>
<comment type="caution">
    <text evidence="1">The sequence shown here is derived from an EMBL/GenBank/DDBJ whole genome shotgun (WGS) entry which is preliminary data.</text>
</comment>
<evidence type="ECO:0000313" key="2">
    <source>
        <dbReference type="Proteomes" id="UP000178946"/>
    </source>
</evidence>